<evidence type="ECO:0000313" key="2">
    <source>
        <dbReference type="Proteomes" id="UP000324176"/>
    </source>
</evidence>
<proteinExistence type="predicted"/>
<dbReference type="Proteomes" id="UP000324176">
    <property type="component" value="Unassembled WGS sequence"/>
</dbReference>
<accession>A0A5D3Y729</accession>
<reference evidence="1 2" key="1">
    <citation type="submission" date="2019-07" db="EMBL/GenBank/DDBJ databases">
        <title>Active sludge and wastewater microbial communities from Klosterneuburg, Austria.</title>
        <authorList>
            <person name="Wagner M."/>
        </authorList>
    </citation>
    <scope>NUCLEOTIDE SEQUENCE [LARGE SCALE GENOMIC DNA]</scope>
    <source>
        <strain evidence="1 2">Nm2</strain>
    </source>
</reference>
<evidence type="ECO:0000313" key="1">
    <source>
        <dbReference type="EMBL" id="TYP71570.1"/>
    </source>
</evidence>
<name>A0A5D3Y729_9PROT</name>
<gene>
    <name evidence="1" type="ORF">BCL69_11137</name>
</gene>
<comment type="caution">
    <text evidence="1">The sequence shown here is derived from an EMBL/GenBank/DDBJ whole genome shotgun (WGS) entry which is preliminary data.</text>
</comment>
<sequence>MKPTAKVKRLINFKISVTWIGGMYTCYQMLFFNSESARYYATEVHGIEPKIKVEPCAD</sequence>
<organism evidence="1 2">
    <name type="scientific">Nitrosomonas communis</name>
    <dbReference type="NCBI Taxonomy" id="44574"/>
    <lineage>
        <taxon>Bacteria</taxon>
        <taxon>Pseudomonadati</taxon>
        <taxon>Pseudomonadota</taxon>
        <taxon>Betaproteobacteria</taxon>
        <taxon>Nitrosomonadales</taxon>
        <taxon>Nitrosomonadaceae</taxon>
        <taxon>Nitrosomonas</taxon>
    </lineage>
</organism>
<protein>
    <submittedName>
        <fullName evidence="1">Uncharacterized protein</fullName>
    </submittedName>
</protein>
<dbReference type="EMBL" id="VNHT01000113">
    <property type="protein sequence ID" value="TYP71570.1"/>
    <property type="molecule type" value="Genomic_DNA"/>
</dbReference>
<dbReference type="AlphaFoldDB" id="A0A5D3Y729"/>